<evidence type="ECO:0000313" key="1">
    <source>
        <dbReference type="EMBL" id="PCE40685.1"/>
    </source>
</evidence>
<accession>A0A2A4FPL3</accession>
<keyword evidence="2" id="KW-1185">Reference proteome</keyword>
<name>A0A2A4FPL3_9SPHN</name>
<organism evidence="1 2">
    <name type="scientific">Rhizorhabdus dicambivorans</name>
    <dbReference type="NCBI Taxonomy" id="1850238"/>
    <lineage>
        <taxon>Bacteria</taxon>
        <taxon>Pseudomonadati</taxon>
        <taxon>Pseudomonadota</taxon>
        <taxon>Alphaproteobacteria</taxon>
        <taxon>Sphingomonadales</taxon>
        <taxon>Sphingomonadaceae</taxon>
        <taxon>Rhizorhabdus</taxon>
    </lineage>
</organism>
<gene>
    <name evidence="1" type="ORF">COO09_19020</name>
</gene>
<comment type="caution">
    <text evidence="1">The sequence shown here is derived from an EMBL/GenBank/DDBJ whole genome shotgun (WGS) entry which is preliminary data.</text>
</comment>
<dbReference type="Proteomes" id="UP000218934">
    <property type="component" value="Unassembled WGS sequence"/>
</dbReference>
<dbReference type="InterPro" id="IPR008620">
    <property type="entry name" value="FixH"/>
</dbReference>
<dbReference type="RefSeq" id="WP_066964099.1">
    <property type="nucleotide sequence ID" value="NZ_NWUF01000024.1"/>
</dbReference>
<proteinExistence type="predicted"/>
<dbReference type="KEGG" id="rdi:CMV14_05120"/>
<dbReference type="OrthoDB" id="1495896at2"/>
<sequence length="147" mass="16473">MTRPFTGFHMLGLTVAFFAVVVGVNMVMATLATRTFGGTVVENSYVASQRFNQWLDKARAQSALGWVVNANRRGDRVHLTLSGLDRAAVDALAIHPLGRLPAMRLHFERISLREYRSREPLPAGRWRLEIHLRRGSEAKDFVAELSA</sequence>
<evidence type="ECO:0000313" key="2">
    <source>
        <dbReference type="Proteomes" id="UP000218934"/>
    </source>
</evidence>
<protein>
    <submittedName>
        <fullName evidence="1">Nitrogen fixation protein FixH</fullName>
    </submittedName>
</protein>
<dbReference type="Pfam" id="PF05751">
    <property type="entry name" value="FixH"/>
    <property type="match status" value="1"/>
</dbReference>
<reference evidence="1 2" key="1">
    <citation type="submission" date="2017-09" db="EMBL/GenBank/DDBJ databases">
        <title>The Catabolism of 3,6-Dichlorosalicylic acid is Initiated by the Cytochrome P450 Monooxygenase DsmABC in Rhizorhabdus dicambivorans Ndbn-20.</title>
        <authorList>
            <person name="Na L."/>
        </authorList>
    </citation>
    <scope>NUCLEOTIDE SEQUENCE [LARGE SCALE GENOMIC DNA]</scope>
    <source>
        <strain evidence="1 2">Ndbn-20m</strain>
    </source>
</reference>
<dbReference type="EMBL" id="NWUF01000024">
    <property type="protein sequence ID" value="PCE40685.1"/>
    <property type="molecule type" value="Genomic_DNA"/>
</dbReference>
<dbReference type="AlphaFoldDB" id="A0A2A4FPL3"/>